<organism evidence="6 7">
    <name type="scientific">Povalibacter uvarum</name>
    <dbReference type="NCBI Taxonomy" id="732238"/>
    <lineage>
        <taxon>Bacteria</taxon>
        <taxon>Pseudomonadati</taxon>
        <taxon>Pseudomonadota</taxon>
        <taxon>Gammaproteobacteria</taxon>
        <taxon>Steroidobacterales</taxon>
        <taxon>Steroidobacteraceae</taxon>
        <taxon>Povalibacter</taxon>
    </lineage>
</organism>
<dbReference type="InterPro" id="IPR000792">
    <property type="entry name" value="Tscrpt_reg_LuxR_C"/>
</dbReference>
<dbReference type="PROSITE" id="PS00622">
    <property type="entry name" value="HTH_LUXR_1"/>
    <property type="match status" value="1"/>
</dbReference>
<dbReference type="PROSITE" id="PS50043">
    <property type="entry name" value="HTH_LUXR_2"/>
    <property type="match status" value="1"/>
</dbReference>
<dbReference type="Gene3D" id="3.40.50.2300">
    <property type="match status" value="1"/>
</dbReference>
<dbReference type="Proteomes" id="UP000588068">
    <property type="component" value="Unassembled WGS sequence"/>
</dbReference>
<dbReference type="SUPFAM" id="SSF52172">
    <property type="entry name" value="CheY-like"/>
    <property type="match status" value="1"/>
</dbReference>
<evidence type="ECO:0000256" key="3">
    <source>
        <dbReference type="PROSITE-ProRule" id="PRU00169"/>
    </source>
</evidence>
<dbReference type="PRINTS" id="PR00038">
    <property type="entry name" value="HTHLUXR"/>
</dbReference>
<evidence type="ECO:0000256" key="1">
    <source>
        <dbReference type="ARBA" id="ARBA00022553"/>
    </source>
</evidence>
<dbReference type="AlphaFoldDB" id="A0A841HNR3"/>
<feature type="domain" description="HTH luxR-type" evidence="4">
    <location>
        <begin position="143"/>
        <end position="208"/>
    </location>
</feature>
<dbReference type="PROSITE" id="PS50110">
    <property type="entry name" value="RESPONSE_REGULATORY"/>
    <property type="match status" value="1"/>
</dbReference>
<dbReference type="InterPro" id="IPR039420">
    <property type="entry name" value="WalR-like"/>
</dbReference>
<dbReference type="SMART" id="SM00448">
    <property type="entry name" value="REC"/>
    <property type="match status" value="1"/>
</dbReference>
<sequence length="212" mass="23185">MNVPRRSESIRILTVDDHQLLREGIAAVLESQEDMTLVAQASNGHEAVDSFRRLRPDVTLMDLRMPDMSGIEAITAIRGEFPDARIIVLTTYAGDVQAAAALKAGASGYLLKNLVRKELLETIRAVHAGKRRVLPEIATGIAEHVADDALTRREIEVLQRVAAGKSNKLIAAELDISEGTVKTHMKSILPKLDASDRTHAVMIALRRGILDI</sequence>
<feature type="domain" description="Response regulatory" evidence="5">
    <location>
        <begin position="11"/>
        <end position="127"/>
    </location>
</feature>
<dbReference type="EMBL" id="JACHHZ010000003">
    <property type="protein sequence ID" value="MBB6093979.1"/>
    <property type="molecule type" value="Genomic_DNA"/>
</dbReference>
<evidence type="ECO:0000313" key="7">
    <source>
        <dbReference type="Proteomes" id="UP000588068"/>
    </source>
</evidence>
<dbReference type="InterPro" id="IPR016032">
    <property type="entry name" value="Sig_transdc_resp-reg_C-effctor"/>
</dbReference>
<accession>A0A841HNR3</accession>
<dbReference type="CDD" id="cd06170">
    <property type="entry name" value="LuxR_C_like"/>
    <property type="match status" value="1"/>
</dbReference>
<proteinExistence type="predicted"/>
<name>A0A841HNR3_9GAMM</name>
<dbReference type="RefSeq" id="WP_184332837.1">
    <property type="nucleotide sequence ID" value="NZ_JACHHZ010000003.1"/>
</dbReference>
<dbReference type="InterPro" id="IPR011006">
    <property type="entry name" value="CheY-like_superfamily"/>
</dbReference>
<dbReference type="SMART" id="SM00421">
    <property type="entry name" value="HTH_LUXR"/>
    <property type="match status" value="1"/>
</dbReference>
<keyword evidence="2 6" id="KW-0238">DNA-binding</keyword>
<gene>
    <name evidence="6" type="ORF">HNQ60_002860</name>
</gene>
<dbReference type="InterPro" id="IPR001789">
    <property type="entry name" value="Sig_transdc_resp-reg_receiver"/>
</dbReference>
<dbReference type="Pfam" id="PF00196">
    <property type="entry name" value="GerE"/>
    <property type="match status" value="1"/>
</dbReference>
<evidence type="ECO:0000259" key="4">
    <source>
        <dbReference type="PROSITE" id="PS50043"/>
    </source>
</evidence>
<dbReference type="GO" id="GO:0000160">
    <property type="term" value="P:phosphorelay signal transduction system"/>
    <property type="evidence" value="ECO:0007669"/>
    <property type="project" value="InterPro"/>
</dbReference>
<comment type="caution">
    <text evidence="6">The sequence shown here is derived from an EMBL/GenBank/DDBJ whole genome shotgun (WGS) entry which is preliminary data.</text>
</comment>
<dbReference type="PANTHER" id="PTHR43214:SF43">
    <property type="entry name" value="TWO-COMPONENT RESPONSE REGULATOR"/>
    <property type="match status" value="1"/>
</dbReference>
<reference evidence="6 7" key="1">
    <citation type="submission" date="2020-08" db="EMBL/GenBank/DDBJ databases">
        <title>Genomic Encyclopedia of Type Strains, Phase IV (KMG-IV): sequencing the most valuable type-strain genomes for metagenomic binning, comparative biology and taxonomic classification.</title>
        <authorList>
            <person name="Goeker M."/>
        </authorList>
    </citation>
    <scope>NUCLEOTIDE SEQUENCE [LARGE SCALE GENOMIC DNA]</scope>
    <source>
        <strain evidence="6 7">DSM 26723</strain>
    </source>
</reference>
<dbReference type="SUPFAM" id="SSF46894">
    <property type="entry name" value="C-terminal effector domain of the bipartite response regulators"/>
    <property type="match status" value="1"/>
</dbReference>
<dbReference type="PANTHER" id="PTHR43214">
    <property type="entry name" value="TWO-COMPONENT RESPONSE REGULATOR"/>
    <property type="match status" value="1"/>
</dbReference>
<evidence type="ECO:0000313" key="6">
    <source>
        <dbReference type="EMBL" id="MBB6093979.1"/>
    </source>
</evidence>
<evidence type="ECO:0000256" key="2">
    <source>
        <dbReference type="ARBA" id="ARBA00023125"/>
    </source>
</evidence>
<dbReference type="GO" id="GO:0003677">
    <property type="term" value="F:DNA binding"/>
    <property type="evidence" value="ECO:0007669"/>
    <property type="project" value="UniProtKB-KW"/>
</dbReference>
<dbReference type="InterPro" id="IPR058245">
    <property type="entry name" value="NreC/VraR/RcsB-like_REC"/>
</dbReference>
<dbReference type="CDD" id="cd17535">
    <property type="entry name" value="REC_NarL-like"/>
    <property type="match status" value="1"/>
</dbReference>
<dbReference type="Pfam" id="PF00072">
    <property type="entry name" value="Response_reg"/>
    <property type="match status" value="1"/>
</dbReference>
<feature type="modified residue" description="4-aspartylphosphate" evidence="3">
    <location>
        <position position="62"/>
    </location>
</feature>
<dbReference type="GO" id="GO:0006355">
    <property type="term" value="P:regulation of DNA-templated transcription"/>
    <property type="evidence" value="ECO:0007669"/>
    <property type="project" value="InterPro"/>
</dbReference>
<keyword evidence="1 3" id="KW-0597">Phosphoprotein</keyword>
<keyword evidence="7" id="KW-1185">Reference proteome</keyword>
<protein>
    <submittedName>
        <fullName evidence="6">DNA-binding NarL/FixJ family response regulator</fullName>
    </submittedName>
</protein>
<evidence type="ECO:0000259" key="5">
    <source>
        <dbReference type="PROSITE" id="PS50110"/>
    </source>
</evidence>